<accession>A0ABZ2RNX9</accession>
<dbReference type="PANTHER" id="PTHR10426">
    <property type="entry name" value="STRICTOSIDINE SYNTHASE-RELATED"/>
    <property type="match status" value="1"/>
</dbReference>
<dbReference type="InterPro" id="IPR013658">
    <property type="entry name" value="SGL"/>
</dbReference>
<organism evidence="2 3">
    <name type="scientific">Ectopseudomonas mendocina</name>
    <name type="common">Pseudomonas mendocina</name>
    <dbReference type="NCBI Taxonomy" id="300"/>
    <lineage>
        <taxon>Bacteria</taxon>
        <taxon>Pseudomonadati</taxon>
        <taxon>Pseudomonadota</taxon>
        <taxon>Gammaproteobacteria</taxon>
        <taxon>Pseudomonadales</taxon>
        <taxon>Pseudomonadaceae</taxon>
        <taxon>Ectopseudomonas</taxon>
    </lineage>
</organism>
<sequence>MRKVFVVLLAVVAYLLFWPTSVRPVAWKPAAVPPAEGAWVPNQRMNAAIKDQSNIAGPDTVVQDADGWRYSGLEDGRIVRWRRQQAHETFVKVDGRPVGLAFGPDGSLFAADEVKGVVWKVTRDRQVSQVVKSTPERRFTFIDDLVVARDGRIFFTEASTRWSLPDNKLAMLEHGGDGEVWLRHPNGRLERVLDGLEFANGVVLSPDESYLLVVETGAYRITRLWLEGPRKGEREVILDNLPGFPGDISNAPDGTYWVSLFTPRKKLLDELAPHPFLRKVLARLPAALMPKPVAYPFVFRIDGDGKVLETLQAGSGSNLPSFSSVVQAGNELLLGTPGGVGEIDSDGAYRVRLN</sequence>
<name>A0ABZ2RNX9_ECTME</name>
<dbReference type="Gene3D" id="2.120.10.30">
    <property type="entry name" value="TolB, C-terminal domain"/>
    <property type="match status" value="1"/>
</dbReference>
<gene>
    <name evidence="2" type="ORF">WG219_02480</name>
</gene>
<protein>
    <submittedName>
        <fullName evidence="2">SMP-30/gluconolactonase/LRE family protein</fullName>
    </submittedName>
</protein>
<evidence type="ECO:0000313" key="2">
    <source>
        <dbReference type="EMBL" id="WXL26376.1"/>
    </source>
</evidence>
<dbReference type="EMBL" id="CP148074">
    <property type="protein sequence ID" value="WXL26376.1"/>
    <property type="molecule type" value="Genomic_DNA"/>
</dbReference>
<dbReference type="Proteomes" id="UP001476583">
    <property type="component" value="Chromosome"/>
</dbReference>
<dbReference type="SUPFAM" id="SSF63829">
    <property type="entry name" value="Calcium-dependent phosphotriesterase"/>
    <property type="match status" value="1"/>
</dbReference>
<evidence type="ECO:0000313" key="3">
    <source>
        <dbReference type="Proteomes" id="UP001476583"/>
    </source>
</evidence>
<feature type="domain" description="SMP-30/Gluconolactonase/LRE-like region" evidence="1">
    <location>
        <begin position="74"/>
        <end position="255"/>
    </location>
</feature>
<proteinExistence type="predicted"/>
<evidence type="ECO:0000259" key="1">
    <source>
        <dbReference type="Pfam" id="PF08450"/>
    </source>
</evidence>
<dbReference type="PANTHER" id="PTHR10426:SF88">
    <property type="entry name" value="ADIPOCYTE PLASMA MEMBRANE-ASSOCIATED PROTEIN HEMOMUCIN-RELATED"/>
    <property type="match status" value="1"/>
</dbReference>
<keyword evidence="3" id="KW-1185">Reference proteome</keyword>
<dbReference type="Pfam" id="PF08450">
    <property type="entry name" value="SGL"/>
    <property type="match status" value="1"/>
</dbReference>
<reference evidence="2 3" key="1">
    <citation type="submission" date="2024-03" db="EMBL/GenBank/DDBJ databases">
        <title>Complete genome of BD2.</title>
        <authorList>
            <person name="Cao G."/>
        </authorList>
    </citation>
    <scope>NUCLEOTIDE SEQUENCE [LARGE SCALE GENOMIC DNA]</scope>
    <source>
        <strain evidence="2 3">BD2</strain>
    </source>
</reference>
<dbReference type="InterPro" id="IPR011042">
    <property type="entry name" value="6-blade_b-propeller_TolB-like"/>
</dbReference>